<dbReference type="InterPro" id="IPR002656">
    <property type="entry name" value="Acyl_transf_3_dom"/>
</dbReference>
<feature type="transmembrane region" description="Helical" evidence="1">
    <location>
        <begin position="154"/>
        <end position="171"/>
    </location>
</feature>
<feature type="domain" description="Acyltransferase 3" evidence="2">
    <location>
        <begin position="17"/>
        <end position="364"/>
    </location>
</feature>
<keyword evidence="1" id="KW-0812">Transmembrane</keyword>
<dbReference type="InterPro" id="IPR043968">
    <property type="entry name" value="SGNH"/>
</dbReference>
<feature type="transmembrane region" description="Helical" evidence="1">
    <location>
        <begin position="307"/>
        <end position="328"/>
    </location>
</feature>
<dbReference type="EMBL" id="JAAXPC010000001">
    <property type="protein sequence ID" value="NKY00353.1"/>
    <property type="molecule type" value="Genomic_DNA"/>
</dbReference>
<feature type="transmembrane region" description="Helical" evidence="1">
    <location>
        <begin position="12"/>
        <end position="32"/>
    </location>
</feature>
<evidence type="ECO:0000313" key="5">
    <source>
        <dbReference type="Proteomes" id="UP000563898"/>
    </source>
</evidence>
<feature type="transmembrane region" description="Helical" evidence="1">
    <location>
        <begin position="221"/>
        <end position="240"/>
    </location>
</feature>
<reference evidence="4 5" key="1">
    <citation type="submission" date="2020-04" db="EMBL/GenBank/DDBJ databases">
        <title>MicrobeNet Type strains.</title>
        <authorList>
            <person name="Nicholson A.C."/>
        </authorList>
    </citation>
    <scope>NUCLEOTIDE SEQUENCE [LARGE SCALE GENOMIC DNA]</scope>
    <source>
        <strain evidence="4 5">ATCC BAA-14</strain>
    </source>
</reference>
<dbReference type="PANTHER" id="PTHR23028:SF53">
    <property type="entry name" value="ACYL_TRANSF_3 DOMAIN-CONTAINING PROTEIN"/>
    <property type="match status" value="1"/>
</dbReference>
<sequence>MDRLVTRPQTSAFFTDIAGLRGVAVLLVVVFHSRVPGFGGGFVGVDVFFVISGFLITGLLIREFERSGTLSFKGFYARRARRIIPAAALVIVVSLIGAALTMPLLRVFKQSIDLLAAAANLANWHFIAQNADYLAGAIDGSLATHFWSLAIEEQLYFVWPLTIFGAAVLIARTPLRKHVSIRWSILLVVGAVTVGSLVWAIRLTPVDPATAYMATYTRAWQFGVGGLLAVAEPLLIGAARRARPTRWLAAALGWAGLAGIVASVVTISASTPYPGTAALLPTVSTALIIASGQVIPADIGARAGNMFTPGFLLSLAPIRFLGRVSYAWYLWHWPALVLFETQTGMTSWPALLAVGGVSLAIATASTLFFEEPIIANTELRRNHSASLSVGLTGLVVGLAVAMTAGVITVKVASRDTVSNAALSYQSVFGQENAATSGPVVPNPFQAYDDRPEPNDCLVRVGEYGPGREYAFGPGDGIPVVLFGDSHAEQWSETVRDIGNAHGWRIYQFTKAACPAQDLRPRPGRPDPFNAEDCVRWRDDALHQIAALAPKIIIFSSLSTYVPDYGESARAWDDTLAALRATGARLVYIADTPYPNFQIADCMSGALDDWARCDFRLDDVTRHEPILTEQARGRDKDIITLSVNNLLCENDTCVPARNKILLYRDESHLTATAAHVLEPALTRQLDKRRFDYNAR</sequence>
<accession>A0A846WHG4</accession>
<feature type="transmembrane region" description="Helical" evidence="1">
    <location>
        <begin position="389"/>
        <end position="409"/>
    </location>
</feature>
<dbReference type="Pfam" id="PF01757">
    <property type="entry name" value="Acyl_transf_3"/>
    <property type="match status" value="1"/>
</dbReference>
<dbReference type="GO" id="GO:0009103">
    <property type="term" value="P:lipopolysaccharide biosynthetic process"/>
    <property type="evidence" value="ECO:0007669"/>
    <property type="project" value="TreeGrafter"/>
</dbReference>
<evidence type="ECO:0000256" key="1">
    <source>
        <dbReference type="SAM" id="Phobius"/>
    </source>
</evidence>
<feature type="domain" description="SGNH" evidence="3">
    <location>
        <begin position="467"/>
        <end position="681"/>
    </location>
</feature>
<evidence type="ECO:0000259" key="2">
    <source>
        <dbReference type="Pfam" id="PF01757"/>
    </source>
</evidence>
<dbReference type="Pfam" id="PF19040">
    <property type="entry name" value="SGNH"/>
    <property type="match status" value="1"/>
</dbReference>
<dbReference type="Proteomes" id="UP000563898">
    <property type="component" value="Unassembled WGS sequence"/>
</dbReference>
<keyword evidence="4" id="KW-0012">Acyltransferase</keyword>
<keyword evidence="1" id="KW-0472">Membrane</keyword>
<proteinExistence type="predicted"/>
<keyword evidence="4" id="KW-0808">Transferase</keyword>
<protein>
    <submittedName>
        <fullName evidence="4">Acyltransferase</fullName>
    </submittedName>
</protein>
<feature type="transmembrane region" description="Helical" evidence="1">
    <location>
        <begin position="183"/>
        <end position="201"/>
    </location>
</feature>
<dbReference type="GO" id="GO:0016020">
    <property type="term" value="C:membrane"/>
    <property type="evidence" value="ECO:0007669"/>
    <property type="project" value="TreeGrafter"/>
</dbReference>
<comment type="caution">
    <text evidence="4">The sequence shown here is derived from an EMBL/GenBank/DDBJ whole genome shotgun (WGS) entry which is preliminary data.</text>
</comment>
<organism evidence="4 5">
    <name type="scientific">Gordonia polyisoprenivorans</name>
    <dbReference type="NCBI Taxonomy" id="84595"/>
    <lineage>
        <taxon>Bacteria</taxon>
        <taxon>Bacillati</taxon>
        <taxon>Actinomycetota</taxon>
        <taxon>Actinomycetes</taxon>
        <taxon>Mycobacteriales</taxon>
        <taxon>Gordoniaceae</taxon>
        <taxon>Gordonia</taxon>
    </lineage>
</organism>
<dbReference type="AlphaFoldDB" id="A0A846WHG4"/>
<dbReference type="InterPro" id="IPR050879">
    <property type="entry name" value="Acyltransferase_3"/>
</dbReference>
<dbReference type="GO" id="GO:0016747">
    <property type="term" value="F:acyltransferase activity, transferring groups other than amino-acyl groups"/>
    <property type="evidence" value="ECO:0007669"/>
    <property type="project" value="InterPro"/>
</dbReference>
<feature type="transmembrane region" description="Helical" evidence="1">
    <location>
        <begin position="275"/>
        <end position="295"/>
    </location>
</feature>
<feature type="transmembrane region" description="Helical" evidence="1">
    <location>
        <begin position="82"/>
        <end position="105"/>
    </location>
</feature>
<gene>
    <name evidence="4" type="ORF">HGA05_01985</name>
</gene>
<dbReference type="PANTHER" id="PTHR23028">
    <property type="entry name" value="ACETYLTRANSFERASE"/>
    <property type="match status" value="1"/>
</dbReference>
<feature type="transmembrane region" description="Helical" evidence="1">
    <location>
        <begin position="348"/>
        <end position="369"/>
    </location>
</feature>
<evidence type="ECO:0000313" key="4">
    <source>
        <dbReference type="EMBL" id="NKY00353.1"/>
    </source>
</evidence>
<name>A0A846WHG4_9ACTN</name>
<evidence type="ECO:0000259" key="3">
    <source>
        <dbReference type="Pfam" id="PF19040"/>
    </source>
</evidence>
<feature type="transmembrane region" description="Helical" evidence="1">
    <location>
        <begin position="247"/>
        <end position="269"/>
    </location>
</feature>
<keyword evidence="1" id="KW-1133">Transmembrane helix</keyword>
<feature type="transmembrane region" description="Helical" evidence="1">
    <location>
        <begin position="38"/>
        <end position="61"/>
    </location>
</feature>